<dbReference type="Proteomes" id="UP000682811">
    <property type="component" value="Unassembled WGS sequence"/>
</dbReference>
<evidence type="ECO:0000313" key="1">
    <source>
        <dbReference type="EMBL" id="GIO48924.1"/>
    </source>
</evidence>
<keyword evidence="2" id="KW-1185">Reference proteome</keyword>
<dbReference type="AlphaFoldDB" id="A0A920CT78"/>
<evidence type="ECO:0000313" key="2">
    <source>
        <dbReference type="Proteomes" id="UP000682811"/>
    </source>
</evidence>
<protein>
    <submittedName>
        <fullName evidence="1">Uncharacterized protein</fullName>
    </submittedName>
</protein>
<name>A0A920CT78_9BACL</name>
<reference evidence="1 2" key="1">
    <citation type="submission" date="2021-03" db="EMBL/GenBank/DDBJ databases">
        <title>Antimicrobial resistance genes in bacteria isolated from Japanese honey, and their potential for conferring macrolide and lincosamide resistance in the American foulbrood pathogen Paenibacillus larvae.</title>
        <authorList>
            <person name="Okamoto M."/>
            <person name="Kumagai M."/>
            <person name="Kanamori H."/>
            <person name="Takamatsu D."/>
        </authorList>
    </citation>
    <scope>NUCLEOTIDE SEQUENCE [LARGE SCALE GENOMIC DNA]</scope>
    <source>
        <strain evidence="1 2">J34TS1</strain>
    </source>
</reference>
<accession>A0A920CT78</accession>
<gene>
    <name evidence="1" type="ORF">J34TS1_36890</name>
</gene>
<organism evidence="1 2">
    <name type="scientific">Paenibacillus azoreducens</name>
    <dbReference type="NCBI Taxonomy" id="116718"/>
    <lineage>
        <taxon>Bacteria</taxon>
        <taxon>Bacillati</taxon>
        <taxon>Bacillota</taxon>
        <taxon>Bacilli</taxon>
        <taxon>Bacillales</taxon>
        <taxon>Paenibacillaceae</taxon>
        <taxon>Paenibacillus</taxon>
    </lineage>
</organism>
<comment type="caution">
    <text evidence="1">The sequence shown here is derived from an EMBL/GenBank/DDBJ whole genome shotgun (WGS) entry which is preliminary data.</text>
</comment>
<sequence length="112" mass="12575">MTTSAVVNGQFVPEFAAYTKLTLVNRFQNEMKGFSSLSQSKNSMTFEQFMNALENNKPVHQSLARHTSPEEVADNITYQQQNGASIFARERFEAIQKAYHLGLVDLDGVLSI</sequence>
<proteinExistence type="predicted"/>
<dbReference type="RefSeq" id="WP_212979521.1">
    <property type="nucleotide sequence ID" value="NZ_AP025343.1"/>
</dbReference>
<dbReference type="EMBL" id="BORT01000017">
    <property type="protein sequence ID" value="GIO48924.1"/>
    <property type="molecule type" value="Genomic_DNA"/>
</dbReference>